<dbReference type="EMBL" id="JACXXJ020000005">
    <property type="protein sequence ID" value="MBF2717711.1"/>
    <property type="molecule type" value="Genomic_DNA"/>
</dbReference>
<dbReference type="RefSeq" id="WP_194417199.1">
    <property type="nucleotide sequence ID" value="NZ_JACXXJ020000005.1"/>
</dbReference>
<gene>
    <name evidence="1" type="ORF">IEI95_026245</name>
</gene>
<name>A0AAE2RGB0_AGRVI</name>
<comment type="caution">
    <text evidence="1">The sequence shown here is derived from an EMBL/GenBank/DDBJ whole genome shotgun (WGS) entry which is preliminary data.</text>
</comment>
<dbReference type="AlphaFoldDB" id="A0AAE2RGB0"/>
<sequence length="69" mass="8041">MKPQRESIRIDVLPPSDTSEEEAVRMRIADEAVMALARLIGRQMAREQFQKKMALERRSNNARKRTIES</sequence>
<evidence type="ECO:0000313" key="2">
    <source>
        <dbReference type="Proteomes" id="UP000655037"/>
    </source>
</evidence>
<evidence type="ECO:0000313" key="1">
    <source>
        <dbReference type="EMBL" id="MBF2717711.1"/>
    </source>
</evidence>
<proteinExistence type="predicted"/>
<protein>
    <submittedName>
        <fullName evidence="1">Uncharacterized protein</fullName>
    </submittedName>
</protein>
<dbReference type="Proteomes" id="UP000655037">
    <property type="component" value="Unassembled WGS sequence"/>
</dbReference>
<accession>A0AAE2RGB0</accession>
<organism evidence="1 2">
    <name type="scientific">Agrobacterium vitis</name>
    <name type="common">Rhizobium vitis</name>
    <dbReference type="NCBI Taxonomy" id="373"/>
    <lineage>
        <taxon>Bacteria</taxon>
        <taxon>Pseudomonadati</taxon>
        <taxon>Pseudomonadota</taxon>
        <taxon>Alphaproteobacteria</taxon>
        <taxon>Hyphomicrobiales</taxon>
        <taxon>Rhizobiaceae</taxon>
        <taxon>Rhizobium/Agrobacterium group</taxon>
        <taxon>Agrobacterium</taxon>
    </lineage>
</organism>
<reference evidence="1" key="1">
    <citation type="submission" date="2020-11" db="EMBL/GenBank/DDBJ databases">
        <title>Agrobacterium vitis strain K377 genome.</title>
        <authorList>
            <person name="Xi H."/>
        </authorList>
    </citation>
    <scope>NUCLEOTIDE SEQUENCE</scope>
    <source>
        <strain evidence="1">K377</strain>
    </source>
</reference>